<reference evidence="1 2" key="1">
    <citation type="submission" date="2019-06" db="EMBL/GenBank/DDBJ databases">
        <title>Draft genome sequence of Miniimonas arenae KCTC 19750T isolated from sea sand.</title>
        <authorList>
            <person name="Park S.-J."/>
        </authorList>
    </citation>
    <scope>NUCLEOTIDE SEQUENCE [LARGE SCALE GENOMIC DNA]</scope>
    <source>
        <strain evidence="1 2">KCTC 19750</strain>
    </source>
</reference>
<gene>
    <name evidence="1" type="ORF">FH969_06050</name>
</gene>
<keyword evidence="2" id="KW-1185">Reference proteome</keyword>
<name>A0A5C5BEV7_9MICO</name>
<comment type="caution">
    <text evidence="1">The sequence shown here is derived from an EMBL/GenBank/DDBJ whole genome shotgun (WGS) entry which is preliminary data.</text>
</comment>
<evidence type="ECO:0000313" key="1">
    <source>
        <dbReference type="EMBL" id="TNU75100.1"/>
    </source>
</evidence>
<dbReference type="OrthoDB" id="4548523at2"/>
<dbReference type="RefSeq" id="WP_108718764.1">
    <property type="nucleotide sequence ID" value="NZ_VENP01000016.1"/>
</dbReference>
<dbReference type="Gene3D" id="1.20.120.450">
    <property type="entry name" value="dinb family like domain"/>
    <property type="match status" value="1"/>
</dbReference>
<dbReference type="Pfam" id="PF04978">
    <property type="entry name" value="MST"/>
    <property type="match status" value="1"/>
</dbReference>
<dbReference type="Proteomes" id="UP000313849">
    <property type="component" value="Unassembled WGS sequence"/>
</dbReference>
<sequence>MMEISEQGWPEPALNGSEEDTLLGSLERQRATFIWKASGVDAAGMRMRVGASELTLASLVKHLAFVEDEKIATFLTGEYGGPWDWYAIREDRSIPWRITDEDTPESLIALWQGAVLRSRAAYAQVLADGGPAALTRVEWDEDVSVRRLLADVIEEYARHTGHADLIREAVDGVVGEDPPDGAPPAAYPPLR</sequence>
<organism evidence="1 2">
    <name type="scientific">Miniimonas arenae</name>
    <dbReference type="NCBI Taxonomy" id="676201"/>
    <lineage>
        <taxon>Bacteria</taxon>
        <taxon>Bacillati</taxon>
        <taxon>Actinomycetota</taxon>
        <taxon>Actinomycetes</taxon>
        <taxon>Micrococcales</taxon>
        <taxon>Beutenbergiaceae</taxon>
        <taxon>Miniimonas</taxon>
    </lineage>
</organism>
<protein>
    <submittedName>
        <fullName evidence="1">DinB family protein</fullName>
    </submittedName>
</protein>
<dbReference type="AlphaFoldDB" id="A0A5C5BEV7"/>
<proteinExistence type="predicted"/>
<dbReference type="InterPro" id="IPR034660">
    <property type="entry name" value="DinB/YfiT-like"/>
</dbReference>
<accession>A0A5C5BEV7</accession>
<evidence type="ECO:0000313" key="2">
    <source>
        <dbReference type="Proteomes" id="UP000313849"/>
    </source>
</evidence>
<dbReference type="EMBL" id="VENP01000016">
    <property type="protein sequence ID" value="TNU75100.1"/>
    <property type="molecule type" value="Genomic_DNA"/>
</dbReference>
<dbReference type="SUPFAM" id="SSF109854">
    <property type="entry name" value="DinB/YfiT-like putative metalloenzymes"/>
    <property type="match status" value="1"/>
</dbReference>
<dbReference type="InterPro" id="IPR007061">
    <property type="entry name" value="MST-like"/>
</dbReference>